<accession>A0AAD6EFR5</accession>
<proteinExistence type="predicted"/>
<keyword evidence="2" id="KW-1185">Reference proteome</keyword>
<dbReference type="EMBL" id="JAQJAE010000001">
    <property type="protein sequence ID" value="KAJ5615522.1"/>
    <property type="molecule type" value="Genomic_DNA"/>
</dbReference>
<dbReference type="Proteomes" id="UP001213799">
    <property type="component" value="Unassembled WGS sequence"/>
</dbReference>
<dbReference type="RefSeq" id="XP_056756689.1">
    <property type="nucleotide sequence ID" value="XM_056891694.1"/>
</dbReference>
<reference evidence="1" key="1">
    <citation type="journal article" date="2023" name="IMA Fungus">
        <title>Comparative genomic study of the Penicillium genus elucidates a diverse pangenome and 15 lateral gene transfer events.</title>
        <authorList>
            <person name="Petersen C."/>
            <person name="Sorensen T."/>
            <person name="Nielsen M.R."/>
            <person name="Sondergaard T.E."/>
            <person name="Sorensen J.L."/>
            <person name="Fitzpatrick D.A."/>
            <person name="Frisvad J.C."/>
            <person name="Nielsen K.L."/>
        </authorList>
    </citation>
    <scope>NUCLEOTIDE SEQUENCE</scope>
    <source>
        <strain evidence="1">IBT 12815</strain>
    </source>
</reference>
<dbReference type="GeneID" id="81581936"/>
<protein>
    <submittedName>
        <fullName evidence="1">Uncharacterized protein</fullName>
    </submittedName>
</protein>
<organism evidence="1 2">
    <name type="scientific">Penicillium hordei</name>
    <dbReference type="NCBI Taxonomy" id="40994"/>
    <lineage>
        <taxon>Eukaryota</taxon>
        <taxon>Fungi</taxon>
        <taxon>Dikarya</taxon>
        <taxon>Ascomycota</taxon>
        <taxon>Pezizomycotina</taxon>
        <taxon>Eurotiomycetes</taxon>
        <taxon>Eurotiomycetidae</taxon>
        <taxon>Eurotiales</taxon>
        <taxon>Aspergillaceae</taxon>
        <taxon>Penicillium</taxon>
    </lineage>
</organism>
<name>A0AAD6EFR5_9EURO</name>
<reference evidence="1" key="2">
    <citation type="submission" date="2023-01" db="EMBL/GenBank/DDBJ databases">
        <authorList>
            <person name="Petersen C."/>
        </authorList>
    </citation>
    <scope>NUCLEOTIDE SEQUENCE</scope>
    <source>
        <strain evidence="1">IBT 12815</strain>
    </source>
</reference>
<dbReference type="AlphaFoldDB" id="A0AAD6EFR5"/>
<sequence length="61" mass="6525">MFRIPATAPLNFTCLPEGTQQDGFPSANCGRSTSAIITCRNACDTVPNCEDERPGNSTEMS</sequence>
<gene>
    <name evidence="1" type="ORF">N7537_000636</name>
</gene>
<evidence type="ECO:0000313" key="1">
    <source>
        <dbReference type="EMBL" id="KAJ5615522.1"/>
    </source>
</evidence>
<comment type="caution">
    <text evidence="1">The sequence shown here is derived from an EMBL/GenBank/DDBJ whole genome shotgun (WGS) entry which is preliminary data.</text>
</comment>
<evidence type="ECO:0000313" key="2">
    <source>
        <dbReference type="Proteomes" id="UP001213799"/>
    </source>
</evidence>